<dbReference type="AlphaFoldDB" id="A0A8T3V283"/>
<reference evidence="2 3" key="1">
    <citation type="submission" date="2020-09" db="EMBL/GenBank/DDBJ databases">
        <title>Genomic characterization of a novel Parvarchaeota family in acid mine drainage sediments.</title>
        <authorList>
            <person name="Luo Z.-H."/>
        </authorList>
    </citation>
    <scope>NUCLEOTIDE SEQUENCE [LARGE SCALE GENOMIC DNA]</scope>
    <source>
        <strain evidence="2">MAS1_bins.189</strain>
    </source>
</reference>
<evidence type="ECO:0000313" key="3">
    <source>
        <dbReference type="Proteomes" id="UP000718571"/>
    </source>
</evidence>
<dbReference type="EMBL" id="JADFAR010000020">
    <property type="protein sequence ID" value="MBE5728538.1"/>
    <property type="molecule type" value="Genomic_DNA"/>
</dbReference>
<name>A0A8T3V283_9ARCH</name>
<feature type="coiled-coil region" evidence="1">
    <location>
        <begin position="10"/>
        <end position="63"/>
    </location>
</feature>
<gene>
    <name evidence="2" type="ORF">IHE51_01630</name>
</gene>
<sequence length="108" mass="11939">MEDKDSIMTIKKIKEVEDKSKTEIESAKEAADKRVKVVEEGAAKSIEKEKTNLNAAFEEEMKKIIAMKKKILNKAAVDGESAASKLIVPKKETIMKASADALKAKFKV</sequence>
<comment type="caution">
    <text evidence="2">The sequence shown here is derived from an EMBL/GenBank/DDBJ whole genome shotgun (WGS) entry which is preliminary data.</text>
</comment>
<proteinExistence type="predicted"/>
<dbReference type="Proteomes" id="UP000718571">
    <property type="component" value="Unassembled WGS sequence"/>
</dbReference>
<evidence type="ECO:0000256" key="1">
    <source>
        <dbReference type="SAM" id="Coils"/>
    </source>
</evidence>
<keyword evidence="1" id="KW-0175">Coiled coil</keyword>
<accession>A0A8T3V283</accession>
<organism evidence="2 3">
    <name type="scientific">Candidatus Acidifodinimicrobium mancum</name>
    <dbReference type="NCBI Taxonomy" id="2898728"/>
    <lineage>
        <taxon>Archaea</taxon>
        <taxon>Candidatus Parvarchaeota</taxon>
        <taxon>Candidatus Acidifodinimicrobiaceae</taxon>
        <taxon>Candidatus Acidifodinimicrobium</taxon>
    </lineage>
</organism>
<protein>
    <submittedName>
        <fullName evidence="2">Uncharacterized protein</fullName>
    </submittedName>
</protein>
<evidence type="ECO:0000313" key="2">
    <source>
        <dbReference type="EMBL" id="MBE5728538.1"/>
    </source>
</evidence>